<sequence>MASTRGAQPAQRRGYGATEERGGQGCVRLELRATPTMWPRSAPNVFDETPE</sequence>
<feature type="region of interest" description="Disordered" evidence="1">
    <location>
        <begin position="1"/>
        <end position="22"/>
    </location>
</feature>
<evidence type="ECO:0000256" key="1">
    <source>
        <dbReference type="SAM" id="MobiDB-lite"/>
    </source>
</evidence>
<protein>
    <submittedName>
        <fullName evidence="2">Uncharacterized protein</fullName>
    </submittedName>
</protein>
<dbReference type="EMBL" id="GBRH01261071">
    <property type="protein sequence ID" value="JAD36824.1"/>
    <property type="molecule type" value="Transcribed_RNA"/>
</dbReference>
<dbReference type="AlphaFoldDB" id="A0A0A8ZBM0"/>
<name>A0A0A8ZBM0_ARUDO</name>
<proteinExistence type="predicted"/>
<organism evidence="2">
    <name type="scientific">Arundo donax</name>
    <name type="common">Giant reed</name>
    <name type="synonym">Donax arundinaceus</name>
    <dbReference type="NCBI Taxonomy" id="35708"/>
    <lineage>
        <taxon>Eukaryota</taxon>
        <taxon>Viridiplantae</taxon>
        <taxon>Streptophyta</taxon>
        <taxon>Embryophyta</taxon>
        <taxon>Tracheophyta</taxon>
        <taxon>Spermatophyta</taxon>
        <taxon>Magnoliopsida</taxon>
        <taxon>Liliopsida</taxon>
        <taxon>Poales</taxon>
        <taxon>Poaceae</taxon>
        <taxon>PACMAD clade</taxon>
        <taxon>Arundinoideae</taxon>
        <taxon>Arundineae</taxon>
        <taxon>Arundo</taxon>
    </lineage>
</organism>
<reference evidence="2" key="2">
    <citation type="journal article" date="2015" name="Data Brief">
        <title>Shoot transcriptome of the giant reed, Arundo donax.</title>
        <authorList>
            <person name="Barrero R.A."/>
            <person name="Guerrero F.D."/>
            <person name="Moolhuijzen P."/>
            <person name="Goolsby J.A."/>
            <person name="Tidwell J."/>
            <person name="Bellgard S.E."/>
            <person name="Bellgard M.I."/>
        </authorList>
    </citation>
    <scope>NUCLEOTIDE SEQUENCE</scope>
    <source>
        <tissue evidence="2">Shoot tissue taken approximately 20 cm above the soil surface</tissue>
    </source>
</reference>
<evidence type="ECO:0000313" key="2">
    <source>
        <dbReference type="EMBL" id="JAD36824.1"/>
    </source>
</evidence>
<reference evidence="2" key="1">
    <citation type="submission" date="2014-09" db="EMBL/GenBank/DDBJ databases">
        <authorList>
            <person name="Magalhaes I.L.F."/>
            <person name="Oliveira U."/>
            <person name="Santos F.R."/>
            <person name="Vidigal T.H.D.A."/>
            <person name="Brescovit A.D."/>
            <person name="Santos A.J."/>
        </authorList>
    </citation>
    <scope>NUCLEOTIDE SEQUENCE</scope>
    <source>
        <tissue evidence="2">Shoot tissue taken approximately 20 cm above the soil surface</tissue>
    </source>
</reference>
<accession>A0A0A8ZBM0</accession>